<dbReference type="AlphaFoldDB" id="A0A1M5C9N9"/>
<proteinExistence type="inferred from homology"/>
<feature type="chain" id="PRO_5012160512" evidence="7">
    <location>
        <begin position="21"/>
        <end position="490"/>
    </location>
</feature>
<feature type="signal peptide" evidence="7">
    <location>
        <begin position="1"/>
        <end position="20"/>
    </location>
</feature>
<dbReference type="PANTHER" id="PTHR45953">
    <property type="entry name" value="IDURONATE 2-SULFATASE"/>
    <property type="match status" value="1"/>
</dbReference>
<dbReference type="PANTHER" id="PTHR45953:SF1">
    <property type="entry name" value="IDURONATE 2-SULFATASE"/>
    <property type="match status" value="1"/>
</dbReference>
<evidence type="ECO:0000256" key="7">
    <source>
        <dbReference type="SAM" id="SignalP"/>
    </source>
</evidence>
<comment type="cofactor">
    <cofactor evidence="1">
        <name>Ca(2+)</name>
        <dbReference type="ChEBI" id="CHEBI:29108"/>
    </cofactor>
</comment>
<keyword evidence="5" id="KW-0378">Hydrolase</keyword>
<evidence type="ECO:0000313" key="9">
    <source>
        <dbReference type="EMBL" id="SHF51448.1"/>
    </source>
</evidence>
<dbReference type="GO" id="GO:0005737">
    <property type="term" value="C:cytoplasm"/>
    <property type="evidence" value="ECO:0007669"/>
    <property type="project" value="TreeGrafter"/>
</dbReference>
<evidence type="ECO:0000256" key="6">
    <source>
        <dbReference type="ARBA" id="ARBA00022837"/>
    </source>
</evidence>
<name>A0A1M5C9N9_SALEC</name>
<sequence>MKSPLRFLLFLSLVSLSLISCSKPKSQKPNILFISVDDLRPQLGSYGLDYMKTPHLDDLAGEGTLFKNHFTQVPTCGASRYSMLTGLYPTKPGHLSNNAIVNEISNAREAGAPETFIHHFKNNGYYIAGIGKISHSADGYVYGYNEAVSNQRELPQSWDTLYFNSGAWDTGWKAFFAYADGESRQSQNKKVKPYQHAQVEDTGYPDGLTAKLAVEKLSVLKERKEPFFMGVGFFKPHLPFNAPKKYWDMYEKENLPLAPVINAPENLTRAALNNSNEFNHGYLNAEEHPAANNPVSDAYARRLRHAYFAAVSYIDAQIGMVLNELKRLDLDKNTIVLVWGDHGWHLGDQSIWGKHALFDRSLKSTLIIKAPGAQATNKTAEGIVESVDLYPTLCELSGIAVPNNLDGTNLEPMLNDASKEVKKAAHGFWHNGTTVRTKEYRLMRFPKQKGSAKYGLFDHRKDSYEAVDISKSNPEKVKELEALLKDFSNN</sequence>
<protein>
    <submittedName>
        <fullName evidence="9">Arylsulfatase A</fullName>
    </submittedName>
</protein>
<dbReference type="EMBL" id="FQVT01000001">
    <property type="protein sequence ID" value="SHF51448.1"/>
    <property type="molecule type" value="Genomic_DNA"/>
</dbReference>
<dbReference type="OrthoDB" id="9763552at2"/>
<organism evidence="9 10">
    <name type="scientific">Salegentibacter echinorum</name>
    <dbReference type="NCBI Taxonomy" id="1073325"/>
    <lineage>
        <taxon>Bacteria</taxon>
        <taxon>Pseudomonadati</taxon>
        <taxon>Bacteroidota</taxon>
        <taxon>Flavobacteriia</taxon>
        <taxon>Flavobacteriales</taxon>
        <taxon>Flavobacteriaceae</taxon>
        <taxon>Salegentibacter</taxon>
    </lineage>
</organism>
<dbReference type="CDD" id="cd16030">
    <property type="entry name" value="iduronate-2-sulfatase"/>
    <property type="match status" value="1"/>
</dbReference>
<evidence type="ECO:0000256" key="3">
    <source>
        <dbReference type="ARBA" id="ARBA00022723"/>
    </source>
</evidence>
<accession>A0A1M5C9N9</accession>
<keyword evidence="6" id="KW-0106">Calcium</keyword>
<evidence type="ECO:0000256" key="1">
    <source>
        <dbReference type="ARBA" id="ARBA00001913"/>
    </source>
</evidence>
<dbReference type="InterPro" id="IPR000917">
    <property type="entry name" value="Sulfatase_N"/>
</dbReference>
<comment type="similarity">
    <text evidence="2">Belongs to the sulfatase family.</text>
</comment>
<keyword evidence="4 7" id="KW-0732">Signal</keyword>
<evidence type="ECO:0000256" key="4">
    <source>
        <dbReference type="ARBA" id="ARBA00022729"/>
    </source>
</evidence>
<dbReference type="STRING" id="1073325.SAMN05444483_101411"/>
<keyword evidence="3" id="KW-0479">Metal-binding</keyword>
<dbReference type="InterPro" id="IPR035874">
    <property type="entry name" value="IDS"/>
</dbReference>
<evidence type="ECO:0000256" key="5">
    <source>
        <dbReference type="ARBA" id="ARBA00022801"/>
    </source>
</evidence>
<dbReference type="PROSITE" id="PS51257">
    <property type="entry name" value="PROKAR_LIPOPROTEIN"/>
    <property type="match status" value="1"/>
</dbReference>
<evidence type="ECO:0000313" key="10">
    <source>
        <dbReference type="Proteomes" id="UP000183945"/>
    </source>
</evidence>
<reference evidence="10" key="1">
    <citation type="submission" date="2016-11" db="EMBL/GenBank/DDBJ databases">
        <authorList>
            <person name="Varghese N."/>
            <person name="Submissions S."/>
        </authorList>
    </citation>
    <scope>NUCLEOTIDE SEQUENCE [LARGE SCALE GENOMIC DNA]</scope>
    <source>
        <strain evidence="10">DSM 24579</strain>
    </source>
</reference>
<gene>
    <name evidence="9" type="ORF">SAMN05444483_101411</name>
</gene>
<evidence type="ECO:0000259" key="8">
    <source>
        <dbReference type="Pfam" id="PF00884"/>
    </source>
</evidence>
<feature type="domain" description="Sulfatase N-terminal" evidence="8">
    <location>
        <begin position="29"/>
        <end position="399"/>
    </location>
</feature>
<dbReference type="RefSeq" id="WP_072876178.1">
    <property type="nucleotide sequence ID" value="NZ_FQVT01000001.1"/>
</dbReference>
<dbReference type="GO" id="GO:0004423">
    <property type="term" value="F:iduronate-2-sulfatase activity"/>
    <property type="evidence" value="ECO:0007669"/>
    <property type="project" value="InterPro"/>
</dbReference>
<dbReference type="GO" id="GO:0046872">
    <property type="term" value="F:metal ion binding"/>
    <property type="evidence" value="ECO:0007669"/>
    <property type="project" value="UniProtKB-KW"/>
</dbReference>
<dbReference type="Proteomes" id="UP000183945">
    <property type="component" value="Unassembled WGS sequence"/>
</dbReference>
<dbReference type="Gene3D" id="3.40.720.10">
    <property type="entry name" value="Alkaline Phosphatase, subunit A"/>
    <property type="match status" value="1"/>
</dbReference>
<dbReference type="Pfam" id="PF00884">
    <property type="entry name" value="Sulfatase"/>
    <property type="match status" value="1"/>
</dbReference>
<keyword evidence="10" id="KW-1185">Reference proteome</keyword>
<dbReference type="SUPFAM" id="SSF53649">
    <property type="entry name" value="Alkaline phosphatase-like"/>
    <property type="match status" value="1"/>
</dbReference>
<dbReference type="InterPro" id="IPR017850">
    <property type="entry name" value="Alkaline_phosphatase_core_sf"/>
</dbReference>
<evidence type="ECO:0000256" key="2">
    <source>
        <dbReference type="ARBA" id="ARBA00008779"/>
    </source>
</evidence>